<name>A0A645IYU1_9ZZZZ</name>
<keyword evidence="1" id="KW-0812">Transmembrane</keyword>
<accession>A0A645IYU1</accession>
<comment type="caution">
    <text evidence="2">The sequence shown here is derived from an EMBL/GenBank/DDBJ whole genome shotgun (WGS) entry which is preliminary data.</text>
</comment>
<dbReference type="EMBL" id="VSSQ01126901">
    <property type="protein sequence ID" value="MPN56501.1"/>
    <property type="molecule type" value="Genomic_DNA"/>
</dbReference>
<feature type="transmembrane region" description="Helical" evidence="1">
    <location>
        <begin position="47"/>
        <end position="75"/>
    </location>
</feature>
<dbReference type="AlphaFoldDB" id="A0A645IYU1"/>
<keyword evidence="1" id="KW-1133">Transmembrane helix</keyword>
<keyword evidence="1" id="KW-0472">Membrane</keyword>
<reference evidence="2" key="1">
    <citation type="submission" date="2019-08" db="EMBL/GenBank/DDBJ databases">
        <authorList>
            <person name="Kucharzyk K."/>
            <person name="Murdoch R.W."/>
            <person name="Higgins S."/>
            <person name="Loffler F."/>
        </authorList>
    </citation>
    <scope>NUCLEOTIDE SEQUENCE</scope>
</reference>
<evidence type="ECO:0000256" key="1">
    <source>
        <dbReference type="SAM" id="Phobius"/>
    </source>
</evidence>
<feature type="transmembrane region" description="Helical" evidence="1">
    <location>
        <begin position="15"/>
        <end position="35"/>
    </location>
</feature>
<proteinExistence type="predicted"/>
<gene>
    <name evidence="2" type="ORF">SDC9_204191</name>
</gene>
<organism evidence="2">
    <name type="scientific">bioreactor metagenome</name>
    <dbReference type="NCBI Taxonomy" id="1076179"/>
    <lineage>
        <taxon>unclassified sequences</taxon>
        <taxon>metagenomes</taxon>
        <taxon>ecological metagenomes</taxon>
    </lineage>
</organism>
<sequence length="81" mass="9412">MKNYVLTAKRQKKELIILLACFILAFLLNIAAIIIYRSPWVEIVSQIGYVVLAGLVIYVLLLLLRLLIFSVKVIIRRRKKQ</sequence>
<protein>
    <submittedName>
        <fullName evidence="2">Uncharacterized protein</fullName>
    </submittedName>
</protein>
<evidence type="ECO:0000313" key="2">
    <source>
        <dbReference type="EMBL" id="MPN56501.1"/>
    </source>
</evidence>